<feature type="region of interest" description="Disordered" evidence="1">
    <location>
        <begin position="116"/>
        <end position="156"/>
    </location>
</feature>
<feature type="compositionally biased region" description="Polar residues" evidence="1">
    <location>
        <begin position="145"/>
        <end position="154"/>
    </location>
</feature>
<feature type="transmembrane region" description="Helical" evidence="2">
    <location>
        <begin position="551"/>
        <end position="572"/>
    </location>
</feature>
<keyword evidence="4" id="KW-1185">Reference proteome</keyword>
<keyword evidence="2" id="KW-0472">Membrane</keyword>
<keyword evidence="2" id="KW-0812">Transmembrane</keyword>
<name>A0AA35M2Q9_9HYPO</name>
<evidence type="ECO:0000313" key="4">
    <source>
        <dbReference type="Proteomes" id="UP001160390"/>
    </source>
</evidence>
<dbReference type="AlphaFoldDB" id="A0AA35M2Q9"/>
<keyword evidence="2" id="KW-1133">Transmembrane helix</keyword>
<proteinExistence type="predicted"/>
<dbReference type="EMBL" id="CABFNP030000902">
    <property type="protein sequence ID" value="CAI6089060.1"/>
    <property type="molecule type" value="Genomic_DNA"/>
</dbReference>
<feature type="transmembrane region" description="Helical" evidence="2">
    <location>
        <begin position="592"/>
        <end position="614"/>
    </location>
</feature>
<evidence type="ECO:0000256" key="2">
    <source>
        <dbReference type="SAM" id="Phobius"/>
    </source>
</evidence>
<feature type="non-terminal residue" evidence="3">
    <location>
        <position position="844"/>
    </location>
</feature>
<feature type="transmembrane region" description="Helical" evidence="2">
    <location>
        <begin position="810"/>
        <end position="828"/>
    </location>
</feature>
<sequence length="844" mass="94875">MSSTEQPTTDGDMHKGGHLLYPQPGDGELIPLVIQSFQQPSLLPENVPWTRLGEPFSKVGTMEAIWYWVLSPILVKGSDEVDIWPKSLLFLILRFLAAAPLCAVMSKSPEQIETQCQYPKLPTPPPHLLSSSSSLEAREAPPLSSHPSSTNIQLGGQLAPHRPDQAIVSNVSSSSSRFQSRGLSLGPRYLCFITDTEKRQYSTMKVSDYCQQYGDQADTEFVFVSYTRLQFRVVTDVEIDEWNNYPNEETREANRTLAQRDRETLIQWGIDAALTAGKRAFWLDFECVRDSDGVAKASSKSEDVYRICDIVRAAHSMIIAIGPPADEKVASILNGDENVSSGSTKHATKWLRQWGSRLWTLPELLLCPSEYRIKLYMTGDKNEPKSLAKRNFAERAWDDAESVKELVNHYEGSAILPPTQLISIALECFARRKTDQFSQGDIAYAVMGLFPDSQRPVVDQNDSGFRAFARLALAVEGSSLLSRLLCVAPARPGAQWSDATDYWGVKLKDIRPCCDTVDVAGSNAVEVQNIHATPICWDKIERSSFQERLPIFPEILFVILLFFPLFTWYRIIYLLMPTVAGNRLFQAEVPRFLVQLFFVQAVFTPVTLPAFLLYEWKIRRKGLRSARVVGVEGVVDCATAERHIYGYHCGRLTEIPSTATFNSETANRAPRNFTFTLIDTCAQTLRVINCAVPPVAMMLCGEDAAGHRAILCSYNHETDVYHREETLRVEECVRQQIKSARSVKLSLEPFPLKLTQAPHDENAINSSLYGQASTKSREWKPELVFFIMQCISTPQYESIQLSGAAEGNHYILFFFGFILAQPLAFLLLHKRLLSRAVAPVVYLQ</sequence>
<accession>A0AA35M2Q9</accession>
<evidence type="ECO:0000313" key="3">
    <source>
        <dbReference type="EMBL" id="CAI6089060.1"/>
    </source>
</evidence>
<reference evidence="3" key="1">
    <citation type="submission" date="2023-01" db="EMBL/GenBank/DDBJ databases">
        <authorList>
            <person name="Piombo E."/>
        </authorList>
    </citation>
    <scope>NUCLEOTIDE SEQUENCE</scope>
</reference>
<protein>
    <recommendedName>
        <fullName evidence="5">Heterokaryon incompatibility domain-containing protein</fullName>
    </recommendedName>
</protein>
<evidence type="ECO:0008006" key="5">
    <source>
        <dbReference type="Google" id="ProtNLM"/>
    </source>
</evidence>
<gene>
    <name evidence="3" type="ORF">CCHLO57077_00013833</name>
</gene>
<evidence type="ECO:0000256" key="1">
    <source>
        <dbReference type="SAM" id="MobiDB-lite"/>
    </source>
</evidence>
<comment type="caution">
    <text evidence="3">The sequence shown here is derived from an EMBL/GenBank/DDBJ whole genome shotgun (WGS) entry which is preliminary data.</text>
</comment>
<dbReference type="Proteomes" id="UP001160390">
    <property type="component" value="Unassembled WGS sequence"/>
</dbReference>
<organism evidence="3 4">
    <name type="scientific">Clonostachys chloroleuca</name>
    <dbReference type="NCBI Taxonomy" id="1926264"/>
    <lineage>
        <taxon>Eukaryota</taxon>
        <taxon>Fungi</taxon>
        <taxon>Dikarya</taxon>
        <taxon>Ascomycota</taxon>
        <taxon>Pezizomycotina</taxon>
        <taxon>Sordariomycetes</taxon>
        <taxon>Hypocreomycetidae</taxon>
        <taxon>Hypocreales</taxon>
        <taxon>Bionectriaceae</taxon>
        <taxon>Clonostachys</taxon>
    </lineage>
</organism>